<gene>
    <name evidence="4" type="ORF">OSB04_017625</name>
</gene>
<evidence type="ECO:0000256" key="1">
    <source>
        <dbReference type="PROSITE-ProRule" id="PRU00047"/>
    </source>
</evidence>
<organism evidence="4 5">
    <name type="scientific">Centaurea solstitialis</name>
    <name type="common">yellow star-thistle</name>
    <dbReference type="NCBI Taxonomy" id="347529"/>
    <lineage>
        <taxon>Eukaryota</taxon>
        <taxon>Viridiplantae</taxon>
        <taxon>Streptophyta</taxon>
        <taxon>Embryophyta</taxon>
        <taxon>Tracheophyta</taxon>
        <taxon>Spermatophyta</taxon>
        <taxon>Magnoliopsida</taxon>
        <taxon>eudicotyledons</taxon>
        <taxon>Gunneridae</taxon>
        <taxon>Pentapetalae</taxon>
        <taxon>asterids</taxon>
        <taxon>campanulids</taxon>
        <taxon>Asterales</taxon>
        <taxon>Asteraceae</taxon>
        <taxon>Carduoideae</taxon>
        <taxon>Cardueae</taxon>
        <taxon>Centaureinae</taxon>
        <taxon>Centaurea</taxon>
    </lineage>
</organism>
<dbReference type="EMBL" id="JARYMX010000004">
    <property type="protein sequence ID" value="KAJ9553580.1"/>
    <property type="molecule type" value="Genomic_DNA"/>
</dbReference>
<proteinExistence type="predicted"/>
<dbReference type="GO" id="GO:0008270">
    <property type="term" value="F:zinc ion binding"/>
    <property type="evidence" value="ECO:0007669"/>
    <property type="project" value="UniProtKB-KW"/>
</dbReference>
<dbReference type="InterPro" id="IPR001878">
    <property type="entry name" value="Znf_CCHC"/>
</dbReference>
<keyword evidence="5" id="KW-1185">Reference proteome</keyword>
<feature type="compositionally biased region" description="Polar residues" evidence="2">
    <location>
        <begin position="334"/>
        <end position="349"/>
    </location>
</feature>
<dbReference type="Pfam" id="PF00098">
    <property type="entry name" value="zf-CCHC"/>
    <property type="match status" value="1"/>
</dbReference>
<comment type="caution">
    <text evidence="4">The sequence shown here is derived from an EMBL/GenBank/DDBJ whole genome shotgun (WGS) entry which is preliminary data.</text>
</comment>
<dbReference type="InterPro" id="IPR036875">
    <property type="entry name" value="Znf_CCHC_sf"/>
</dbReference>
<evidence type="ECO:0000259" key="3">
    <source>
        <dbReference type="PROSITE" id="PS50158"/>
    </source>
</evidence>
<dbReference type="GO" id="GO:0003676">
    <property type="term" value="F:nucleic acid binding"/>
    <property type="evidence" value="ECO:0007669"/>
    <property type="project" value="InterPro"/>
</dbReference>
<evidence type="ECO:0000256" key="2">
    <source>
        <dbReference type="SAM" id="MobiDB-lite"/>
    </source>
</evidence>
<evidence type="ECO:0000313" key="4">
    <source>
        <dbReference type="EMBL" id="KAJ9553580.1"/>
    </source>
</evidence>
<evidence type="ECO:0000313" key="5">
    <source>
        <dbReference type="Proteomes" id="UP001172457"/>
    </source>
</evidence>
<name>A0AA38WIJ1_9ASTR</name>
<protein>
    <recommendedName>
        <fullName evidence="3">CCHC-type domain-containing protein</fullName>
    </recommendedName>
</protein>
<keyword evidence="1" id="KW-0479">Metal-binding</keyword>
<dbReference type="SUPFAM" id="SSF57756">
    <property type="entry name" value="Retrovirus zinc finger-like domains"/>
    <property type="match status" value="1"/>
</dbReference>
<dbReference type="AlphaFoldDB" id="A0AA38WIJ1"/>
<keyword evidence="1" id="KW-0863">Zinc-finger</keyword>
<dbReference type="Proteomes" id="UP001172457">
    <property type="component" value="Chromosome 4"/>
</dbReference>
<sequence>MATSGSNSETTSVNNVYVFLDNGTTSKPPRFNPSNFSLWKNRMLLFMEGIDSRYLTILRDGPLVPRVWDRFNKDKDGSSSEEDRTSATGRFILKSEKKYTKEDWKLVSLDTKVKSIIAMSLPDEGESITNYYNRFNSLLNDLLLLGKVYDNEEVLNKFMDGLPDFWENICTCIKTSKDLETMPLTVLFGTLVNYEQTKLQRKSLIRDVKTSSIAFMSENSKSKSVCVPQITFPGSDSDVSDVEDHHLSSEVHDCDGDDEGTDACVDQLLDEMAMSGLSRKPSSRFRNGKRFTNGRSFSKSTTCFNCGKKGHFSADCKSSQQSIRPSFGPHRPSRSGSLQSDGSERSSSGRFPLTVSKAVKYKAKYVREKERNAARKGKGLLAESNDWVDEPTSSDDEPKETINCLMAIIDEDMEEDSSTALVSTEIPSTSKVHPFHSLTESEKINAYDSLTVDYHNLKHTSTKMVFCHGFEIEVSDGWV</sequence>
<feature type="region of interest" description="Disordered" evidence="2">
    <location>
        <begin position="317"/>
        <end position="351"/>
    </location>
</feature>
<dbReference type="SMART" id="SM00343">
    <property type="entry name" value="ZnF_C2HC"/>
    <property type="match status" value="1"/>
</dbReference>
<feature type="domain" description="CCHC-type" evidence="3">
    <location>
        <begin position="303"/>
        <end position="318"/>
    </location>
</feature>
<dbReference type="Gene3D" id="4.10.60.10">
    <property type="entry name" value="Zinc finger, CCHC-type"/>
    <property type="match status" value="1"/>
</dbReference>
<dbReference type="PROSITE" id="PS50158">
    <property type="entry name" value="ZF_CCHC"/>
    <property type="match status" value="1"/>
</dbReference>
<keyword evidence="1" id="KW-0862">Zinc</keyword>
<reference evidence="4" key="1">
    <citation type="submission" date="2023-03" db="EMBL/GenBank/DDBJ databases">
        <title>Chromosome-scale reference genome and RAD-based genetic map of yellow starthistle (Centaurea solstitialis) reveal putative structural variation and QTLs associated with invader traits.</title>
        <authorList>
            <person name="Reatini B."/>
            <person name="Cang F.A."/>
            <person name="Jiang Q."/>
            <person name="Mckibben M.T.W."/>
            <person name="Barker M.S."/>
            <person name="Rieseberg L.H."/>
            <person name="Dlugosch K.M."/>
        </authorList>
    </citation>
    <scope>NUCLEOTIDE SEQUENCE</scope>
    <source>
        <strain evidence="4">CAN-66</strain>
        <tissue evidence="4">Leaf</tissue>
    </source>
</reference>
<accession>A0AA38WIJ1</accession>
<dbReference type="Pfam" id="PF14223">
    <property type="entry name" value="Retrotran_gag_2"/>
    <property type="match status" value="1"/>
</dbReference>